<evidence type="ECO:0000313" key="2">
    <source>
        <dbReference type="EMBL" id="PTQ42522.1"/>
    </source>
</evidence>
<feature type="compositionally biased region" description="Pro residues" evidence="1">
    <location>
        <begin position="119"/>
        <end position="138"/>
    </location>
</feature>
<feature type="region of interest" description="Disordered" evidence="1">
    <location>
        <begin position="1"/>
        <end position="183"/>
    </location>
</feature>
<evidence type="ECO:0000313" key="3">
    <source>
        <dbReference type="Proteomes" id="UP000244005"/>
    </source>
</evidence>
<dbReference type="Proteomes" id="UP000244005">
    <property type="component" value="Unassembled WGS sequence"/>
</dbReference>
<gene>
    <name evidence="2" type="ORF">MARPO_0029s0055</name>
</gene>
<proteinExistence type="predicted"/>
<dbReference type="AlphaFoldDB" id="A0A2R6X8W7"/>
<sequence>FARLCSSMVTPPPTPPPQQQQQPTPRLSQTGQTSSPPHPRRRVPPACTTTTIGPQTGQTDSRSSSSSRSRRWGATVFSVPLSRKSPPSSPSDPLSDSRTSGAPPRAARASTFPFHLTPCTPPRPAPPSLRPSIRPPSFIPLSPNLPSHSRTSGRPAVQRIGRPPRAGPNGRHSYRRRTRTRGPSFGFKYSGNFREFTGNFRFEIGCVRVYVSE</sequence>
<dbReference type="EMBL" id="KZ772701">
    <property type="protein sequence ID" value="PTQ42522.1"/>
    <property type="molecule type" value="Genomic_DNA"/>
</dbReference>
<protein>
    <submittedName>
        <fullName evidence="2">Uncharacterized protein</fullName>
    </submittedName>
</protein>
<feature type="compositionally biased region" description="Low complexity" evidence="1">
    <location>
        <begin position="78"/>
        <end position="100"/>
    </location>
</feature>
<keyword evidence="3" id="KW-1185">Reference proteome</keyword>
<evidence type="ECO:0000256" key="1">
    <source>
        <dbReference type="SAM" id="MobiDB-lite"/>
    </source>
</evidence>
<feature type="non-terminal residue" evidence="2">
    <location>
        <position position="1"/>
    </location>
</feature>
<feature type="compositionally biased region" description="Low complexity" evidence="1">
    <location>
        <begin position="44"/>
        <end position="67"/>
    </location>
</feature>
<reference evidence="3" key="1">
    <citation type="journal article" date="2017" name="Cell">
        <title>Insights into land plant evolution garnered from the Marchantia polymorpha genome.</title>
        <authorList>
            <person name="Bowman J.L."/>
            <person name="Kohchi T."/>
            <person name="Yamato K.T."/>
            <person name="Jenkins J."/>
            <person name="Shu S."/>
            <person name="Ishizaki K."/>
            <person name="Yamaoka S."/>
            <person name="Nishihama R."/>
            <person name="Nakamura Y."/>
            <person name="Berger F."/>
            <person name="Adam C."/>
            <person name="Aki S.S."/>
            <person name="Althoff F."/>
            <person name="Araki T."/>
            <person name="Arteaga-Vazquez M.A."/>
            <person name="Balasubrmanian S."/>
            <person name="Barry K."/>
            <person name="Bauer D."/>
            <person name="Boehm C.R."/>
            <person name="Briginshaw L."/>
            <person name="Caballero-Perez J."/>
            <person name="Catarino B."/>
            <person name="Chen F."/>
            <person name="Chiyoda S."/>
            <person name="Chovatia M."/>
            <person name="Davies K.M."/>
            <person name="Delmans M."/>
            <person name="Demura T."/>
            <person name="Dierschke T."/>
            <person name="Dolan L."/>
            <person name="Dorantes-Acosta A.E."/>
            <person name="Eklund D.M."/>
            <person name="Florent S.N."/>
            <person name="Flores-Sandoval E."/>
            <person name="Fujiyama A."/>
            <person name="Fukuzawa H."/>
            <person name="Galik B."/>
            <person name="Grimanelli D."/>
            <person name="Grimwood J."/>
            <person name="Grossniklaus U."/>
            <person name="Hamada T."/>
            <person name="Haseloff J."/>
            <person name="Hetherington A.J."/>
            <person name="Higo A."/>
            <person name="Hirakawa Y."/>
            <person name="Hundley H.N."/>
            <person name="Ikeda Y."/>
            <person name="Inoue K."/>
            <person name="Inoue S.I."/>
            <person name="Ishida S."/>
            <person name="Jia Q."/>
            <person name="Kakita M."/>
            <person name="Kanazawa T."/>
            <person name="Kawai Y."/>
            <person name="Kawashima T."/>
            <person name="Kennedy M."/>
            <person name="Kinose K."/>
            <person name="Kinoshita T."/>
            <person name="Kohara Y."/>
            <person name="Koide E."/>
            <person name="Komatsu K."/>
            <person name="Kopischke S."/>
            <person name="Kubo M."/>
            <person name="Kyozuka J."/>
            <person name="Lagercrantz U."/>
            <person name="Lin S.S."/>
            <person name="Lindquist E."/>
            <person name="Lipzen A.M."/>
            <person name="Lu C.W."/>
            <person name="De Luna E."/>
            <person name="Martienssen R.A."/>
            <person name="Minamino N."/>
            <person name="Mizutani M."/>
            <person name="Mizutani M."/>
            <person name="Mochizuki N."/>
            <person name="Monte I."/>
            <person name="Mosher R."/>
            <person name="Nagasaki H."/>
            <person name="Nakagami H."/>
            <person name="Naramoto S."/>
            <person name="Nishitani K."/>
            <person name="Ohtani M."/>
            <person name="Okamoto T."/>
            <person name="Okumura M."/>
            <person name="Phillips J."/>
            <person name="Pollak B."/>
            <person name="Reinders A."/>
            <person name="Rovekamp M."/>
            <person name="Sano R."/>
            <person name="Sawa S."/>
            <person name="Schmid M.W."/>
            <person name="Shirakawa M."/>
            <person name="Solano R."/>
            <person name="Spunde A."/>
            <person name="Suetsugu N."/>
            <person name="Sugano S."/>
            <person name="Sugiyama A."/>
            <person name="Sun R."/>
            <person name="Suzuki Y."/>
            <person name="Takenaka M."/>
            <person name="Takezawa D."/>
            <person name="Tomogane H."/>
            <person name="Tsuzuki M."/>
            <person name="Ueda T."/>
            <person name="Umeda M."/>
            <person name="Ward J.M."/>
            <person name="Watanabe Y."/>
            <person name="Yazaki K."/>
            <person name="Yokoyama R."/>
            <person name="Yoshitake Y."/>
            <person name="Yotsui I."/>
            <person name="Zachgo S."/>
            <person name="Schmutz J."/>
        </authorList>
    </citation>
    <scope>NUCLEOTIDE SEQUENCE [LARGE SCALE GENOMIC DNA]</scope>
    <source>
        <strain evidence="3">Tak-1</strain>
    </source>
</reference>
<name>A0A2R6X8W7_MARPO</name>
<organism evidence="2 3">
    <name type="scientific">Marchantia polymorpha</name>
    <name type="common">Common liverwort</name>
    <name type="synonym">Marchantia aquatica</name>
    <dbReference type="NCBI Taxonomy" id="3197"/>
    <lineage>
        <taxon>Eukaryota</taxon>
        <taxon>Viridiplantae</taxon>
        <taxon>Streptophyta</taxon>
        <taxon>Embryophyta</taxon>
        <taxon>Marchantiophyta</taxon>
        <taxon>Marchantiopsida</taxon>
        <taxon>Marchantiidae</taxon>
        <taxon>Marchantiales</taxon>
        <taxon>Marchantiaceae</taxon>
        <taxon>Marchantia</taxon>
    </lineage>
</organism>
<feature type="compositionally biased region" description="Polar residues" evidence="1">
    <location>
        <begin position="26"/>
        <end position="35"/>
    </location>
</feature>
<accession>A0A2R6X8W7</accession>